<organism evidence="2 3">
    <name type="scientific">Paracoccus denitrificans</name>
    <dbReference type="NCBI Taxonomy" id="266"/>
    <lineage>
        <taxon>Bacteria</taxon>
        <taxon>Pseudomonadati</taxon>
        <taxon>Pseudomonadota</taxon>
        <taxon>Alphaproteobacteria</taxon>
        <taxon>Rhodobacterales</taxon>
        <taxon>Paracoccaceae</taxon>
        <taxon>Paracoccus</taxon>
    </lineage>
</organism>
<feature type="transmembrane region" description="Helical" evidence="1">
    <location>
        <begin position="125"/>
        <end position="144"/>
    </location>
</feature>
<keyword evidence="1" id="KW-0472">Membrane</keyword>
<protein>
    <submittedName>
        <fullName evidence="2">Conjugal transfer protein TraM</fullName>
    </submittedName>
</protein>
<dbReference type="Pfam" id="PF11657">
    <property type="entry name" value="Activator-TraM"/>
    <property type="match status" value="1"/>
</dbReference>
<keyword evidence="1" id="KW-1133">Transmembrane helix</keyword>
<comment type="caution">
    <text evidence="2">The sequence shown here is derived from an EMBL/GenBank/DDBJ whole genome shotgun (WGS) entry which is preliminary data.</text>
</comment>
<gene>
    <name evidence="2" type="ORF">DI616_18060</name>
</gene>
<dbReference type="Proteomes" id="UP000315344">
    <property type="component" value="Unassembled WGS sequence"/>
</dbReference>
<name>A0A533I3U0_PARDE</name>
<dbReference type="EMBL" id="VAFL01000022">
    <property type="protein sequence ID" value="TKW64650.1"/>
    <property type="molecule type" value="Genomic_DNA"/>
</dbReference>
<dbReference type="AlphaFoldDB" id="A0A533I3U0"/>
<reference evidence="2 3" key="1">
    <citation type="journal article" date="2017" name="Nat. Commun.">
        <title>In situ click chemistry generation of cyclooxygenase-2 inhibitors.</title>
        <authorList>
            <person name="Bhardwaj A."/>
            <person name="Kaur J."/>
            <person name="Wuest M."/>
            <person name="Wuest F."/>
        </authorList>
    </citation>
    <scope>NUCLEOTIDE SEQUENCE [LARGE SCALE GENOMIC DNA]</scope>
    <source>
        <strain evidence="2">S2_012_000_R3_94</strain>
    </source>
</reference>
<dbReference type="GO" id="GO:0009372">
    <property type="term" value="P:quorum sensing"/>
    <property type="evidence" value="ECO:0007669"/>
    <property type="project" value="InterPro"/>
</dbReference>
<sequence>MAEHDKIRALIAEIATRHGVALSPDDPLLILQTINTMLLGESADAQQAQLQAFKSELEEMSSRWGVEINAKAESILNAALEASEAAMRQRMAEYAKKLVDDVAAEVSKGLGKPLADGQAIANRNLIASGLSIGAAIIIALVAILKF</sequence>
<evidence type="ECO:0000256" key="1">
    <source>
        <dbReference type="SAM" id="Phobius"/>
    </source>
</evidence>
<proteinExistence type="predicted"/>
<accession>A0A533I3U0</accession>
<evidence type="ECO:0000313" key="3">
    <source>
        <dbReference type="Proteomes" id="UP000315344"/>
    </source>
</evidence>
<dbReference type="InterPro" id="IPR028140">
    <property type="entry name" value="TraM"/>
</dbReference>
<evidence type="ECO:0000313" key="2">
    <source>
        <dbReference type="EMBL" id="TKW64650.1"/>
    </source>
</evidence>
<keyword evidence="1" id="KW-0812">Transmembrane</keyword>